<feature type="transmembrane region" description="Helical" evidence="7">
    <location>
        <begin position="108"/>
        <end position="128"/>
    </location>
</feature>
<keyword evidence="9" id="KW-0762">Sugar transport</keyword>
<dbReference type="InterPro" id="IPR035906">
    <property type="entry name" value="MetI-like_sf"/>
</dbReference>
<keyword evidence="2 7" id="KW-0813">Transport</keyword>
<dbReference type="Proteomes" id="UP000579153">
    <property type="component" value="Unassembled WGS sequence"/>
</dbReference>
<dbReference type="PANTHER" id="PTHR30193">
    <property type="entry name" value="ABC TRANSPORTER PERMEASE PROTEIN"/>
    <property type="match status" value="1"/>
</dbReference>
<dbReference type="PANTHER" id="PTHR30193:SF1">
    <property type="entry name" value="ABC TRANSPORTER PERMEASE PROTEIN YESP-RELATED"/>
    <property type="match status" value="1"/>
</dbReference>
<keyword evidence="5 7" id="KW-1133">Transmembrane helix</keyword>
<evidence type="ECO:0000313" key="9">
    <source>
        <dbReference type="EMBL" id="MBB5782788.1"/>
    </source>
</evidence>
<dbReference type="Gene3D" id="1.10.3720.10">
    <property type="entry name" value="MetI-like"/>
    <property type="match status" value="1"/>
</dbReference>
<evidence type="ECO:0000256" key="6">
    <source>
        <dbReference type="ARBA" id="ARBA00023136"/>
    </source>
</evidence>
<dbReference type="EMBL" id="JACHMB010000001">
    <property type="protein sequence ID" value="MBB5782788.1"/>
    <property type="molecule type" value="Genomic_DNA"/>
</dbReference>
<dbReference type="PROSITE" id="PS50928">
    <property type="entry name" value="ABC_TM1"/>
    <property type="match status" value="1"/>
</dbReference>
<evidence type="ECO:0000256" key="7">
    <source>
        <dbReference type="RuleBase" id="RU363032"/>
    </source>
</evidence>
<evidence type="ECO:0000256" key="5">
    <source>
        <dbReference type="ARBA" id="ARBA00022989"/>
    </source>
</evidence>
<dbReference type="InterPro" id="IPR051393">
    <property type="entry name" value="ABC_transporter_permease"/>
</dbReference>
<keyword evidence="6 7" id="KW-0472">Membrane</keyword>
<keyword evidence="3" id="KW-1003">Cell membrane</keyword>
<evidence type="ECO:0000313" key="10">
    <source>
        <dbReference type="Proteomes" id="UP000579153"/>
    </source>
</evidence>
<evidence type="ECO:0000256" key="2">
    <source>
        <dbReference type="ARBA" id="ARBA00022448"/>
    </source>
</evidence>
<dbReference type="RefSeq" id="WP_185075821.1">
    <property type="nucleotide sequence ID" value="NZ_CBDRAU010000009.1"/>
</dbReference>
<comment type="subcellular location">
    <subcellularLocation>
        <location evidence="1 7">Cell membrane</location>
        <topology evidence="1 7">Multi-pass membrane protein</topology>
    </subcellularLocation>
</comment>
<dbReference type="GO" id="GO:0005886">
    <property type="term" value="C:plasma membrane"/>
    <property type="evidence" value="ECO:0007669"/>
    <property type="project" value="UniProtKB-SubCell"/>
</dbReference>
<organism evidence="9 10">
    <name type="scientific">Nonomuraea jabiensis</name>
    <dbReference type="NCBI Taxonomy" id="882448"/>
    <lineage>
        <taxon>Bacteria</taxon>
        <taxon>Bacillati</taxon>
        <taxon>Actinomycetota</taxon>
        <taxon>Actinomycetes</taxon>
        <taxon>Streptosporangiales</taxon>
        <taxon>Streptosporangiaceae</taxon>
        <taxon>Nonomuraea</taxon>
    </lineage>
</organism>
<evidence type="ECO:0000256" key="3">
    <source>
        <dbReference type="ARBA" id="ARBA00022475"/>
    </source>
</evidence>
<feature type="transmembrane region" description="Helical" evidence="7">
    <location>
        <begin position="156"/>
        <end position="180"/>
    </location>
</feature>
<feature type="transmembrane region" description="Helical" evidence="7">
    <location>
        <begin position="267"/>
        <end position="286"/>
    </location>
</feature>
<keyword evidence="10" id="KW-1185">Reference proteome</keyword>
<evidence type="ECO:0000256" key="4">
    <source>
        <dbReference type="ARBA" id="ARBA00022692"/>
    </source>
</evidence>
<dbReference type="AlphaFoldDB" id="A0A7W9LGF4"/>
<feature type="transmembrane region" description="Helical" evidence="7">
    <location>
        <begin position="213"/>
        <end position="235"/>
    </location>
</feature>
<dbReference type="InterPro" id="IPR000515">
    <property type="entry name" value="MetI-like"/>
</dbReference>
<gene>
    <name evidence="9" type="ORF">HD596_009544</name>
</gene>
<feature type="transmembrane region" description="Helical" evidence="7">
    <location>
        <begin position="21"/>
        <end position="42"/>
    </location>
</feature>
<comment type="similarity">
    <text evidence="7">Belongs to the binding-protein-dependent transport system permease family.</text>
</comment>
<evidence type="ECO:0000259" key="8">
    <source>
        <dbReference type="PROSITE" id="PS50928"/>
    </source>
</evidence>
<comment type="caution">
    <text evidence="9">The sequence shown here is derived from an EMBL/GenBank/DDBJ whole genome shotgun (WGS) entry which is preliminary data.</text>
</comment>
<dbReference type="GO" id="GO:0055085">
    <property type="term" value="P:transmembrane transport"/>
    <property type="evidence" value="ECO:0007669"/>
    <property type="project" value="InterPro"/>
</dbReference>
<dbReference type="CDD" id="cd06261">
    <property type="entry name" value="TM_PBP2"/>
    <property type="match status" value="1"/>
</dbReference>
<dbReference type="SUPFAM" id="SSF161098">
    <property type="entry name" value="MetI-like"/>
    <property type="match status" value="1"/>
</dbReference>
<name>A0A7W9LGF4_9ACTN</name>
<feature type="transmembrane region" description="Helical" evidence="7">
    <location>
        <begin position="75"/>
        <end position="96"/>
    </location>
</feature>
<reference evidence="9 10" key="1">
    <citation type="submission" date="2020-08" db="EMBL/GenBank/DDBJ databases">
        <title>Sequencing the genomes of 1000 actinobacteria strains.</title>
        <authorList>
            <person name="Klenk H.-P."/>
        </authorList>
    </citation>
    <scope>NUCLEOTIDE SEQUENCE [LARGE SCALE GENOMIC DNA]</scope>
    <source>
        <strain evidence="9 10">DSM 45507</strain>
    </source>
</reference>
<feature type="domain" description="ABC transmembrane type-1" evidence="8">
    <location>
        <begin position="71"/>
        <end position="282"/>
    </location>
</feature>
<proteinExistence type="inferred from homology"/>
<evidence type="ECO:0000256" key="1">
    <source>
        <dbReference type="ARBA" id="ARBA00004651"/>
    </source>
</evidence>
<protein>
    <submittedName>
        <fullName evidence="9">Multiple sugar transport system permease protein</fullName>
    </submittedName>
</protein>
<sequence length="295" mass="32829">MATSPLLRREARRFHLFALPWSIGFVFFTGGPIVVSLVLSFTRYELLSSPQWVGLDNYAQLLRDPDFWMATRNTVYFGAASAAAGVVYSLAAALLLNIKVRGQAVFRTIIYMPSVISGIATALLWIHVLHPDYGLVNYLIGLVGIQGPGWLTDASWAIPGLVIMTTWTTGNAMIIFLAGLQGVPASLYEAAHIDGAGWWSRFRHVTVPMMSPVIFFNLVVGFIGSLQAYQLILFMTDGGPANSTLVLGLYVYRYAFKYFEMGYASTIAWALFFLVIVFTVIQFGLARRWVHYEVK</sequence>
<accession>A0A7W9LGF4</accession>
<keyword evidence="4 7" id="KW-0812">Transmembrane</keyword>
<dbReference type="Pfam" id="PF00528">
    <property type="entry name" value="BPD_transp_1"/>
    <property type="match status" value="1"/>
</dbReference>